<keyword evidence="8" id="KW-0807">Transducer</keyword>
<reference evidence="10" key="1">
    <citation type="journal article" date="2020" name="G3 (Bethesda)">
        <title>High-Quality Assemblies for Three Invasive Social Wasps from the &lt;i&gt;Vespula&lt;/i&gt; Genus.</title>
        <authorList>
            <person name="Harrop T.W.R."/>
            <person name="Guhlin J."/>
            <person name="McLaughlin G.M."/>
            <person name="Permina E."/>
            <person name="Stockwell P."/>
            <person name="Gilligan J."/>
            <person name="Le Lec M.F."/>
            <person name="Gruber M.A.M."/>
            <person name="Quinn O."/>
            <person name="Lovegrove M."/>
            <person name="Duncan E.J."/>
            <person name="Remnant E.J."/>
            <person name="Van Eeckhoven J."/>
            <person name="Graham B."/>
            <person name="Knapp R.A."/>
            <person name="Langford K.W."/>
            <person name="Kronenberg Z."/>
            <person name="Press M.O."/>
            <person name="Eacker S.M."/>
            <person name="Wilson-Rankin E.E."/>
            <person name="Purcell J."/>
            <person name="Lester P.J."/>
            <person name="Dearden P.K."/>
        </authorList>
    </citation>
    <scope>NUCLEOTIDE SEQUENCE</scope>
    <source>
        <strain evidence="10">Marl-1</strain>
    </source>
</reference>
<keyword evidence="3 9" id="KW-0812">Transmembrane</keyword>
<feature type="transmembrane region" description="Helical" evidence="9">
    <location>
        <begin position="134"/>
        <end position="154"/>
    </location>
</feature>
<protein>
    <submittedName>
        <fullName evidence="10">Uncharacterized protein</fullName>
    </submittedName>
</protein>
<evidence type="ECO:0000256" key="6">
    <source>
        <dbReference type="ARBA" id="ARBA00023136"/>
    </source>
</evidence>
<keyword evidence="6 9" id="KW-0472">Membrane</keyword>
<proteinExistence type="predicted"/>
<dbReference type="GO" id="GO:0004984">
    <property type="term" value="F:olfactory receptor activity"/>
    <property type="evidence" value="ECO:0007669"/>
    <property type="project" value="InterPro"/>
</dbReference>
<dbReference type="AlphaFoldDB" id="A0A834MP08"/>
<dbReference type="GO" id="GO:0005886">
    <property type="term" value="C:plasma membrane"/>
    <property type="evidence" value="ECO:0007669"/>
    <property type="project" value="TreeGrafter"/>
</dbReference>
<evidence type="ECO:0000256" key="8">
    <source>
        <dbReference type="ARBA" id="ARBA00023224"/>
    </source>
</evidence>
<accession>A0A834MP08</accession>
<dbReference type="PANTHER" id="PTHR21137:SF43">
    <property type="entry name" value="ODORANT RECEPTOR 47A-RELATED"/>
    <property type="match status" value="1"/>
</dbReference>
<evidence type="ECO:0000256" key="9">
    <source>
        <dbReference type="SAM" id="Phobius"/>
    </source>
</evidence>
<organism evidence="10 11">
    <name type="scientific">Vespula vulgaris</name>
    <name type="common">Yellow jacket</name>
    <name type="synonym">Wasp</name>
    <dbReference type="NCBI Taxonomy" id="7454"/>
    <lineage>
        <taxon>Eukaryota</taxon>
        <taxon>Metazoa</taxon>
        <taxon>Ecdysozoa</taxon>
        <taxon>Arthropoda</taxon>
        <taxon>Hexapoda</taxon>
        <taxon>Insecta</taxon>
        <taxon>Pterygota</taxon>
        <taxon>Neoptera</taxon>
        <taxon>Endopterygota</taxon>
        <taxon>Hymenoptera</taxon>
        <taxon>Apocrita</taxon>
        <taxon>Aculeata</taxon>
        <taxon>Vespoidea</taxon>
        <taxon>Vespidae</taxon>
        <taxon>Vespinae</taxon>
        <taxon>Vespula</taxon>
    </lineage>
</organism>
<comment type="caution">
    <text evidence="10">The sequence shown here is derived from an EMBL/GenBank/DDBJ whole genome shotgun (WGS) entry which is preliminary data.</text>
</comment>
<evidence type="ECO:0000256" key="4">
    <source>
        <dbReference type="ARBA" id="ARBA00022725"/>
    </source>
</evidence>
<comment type="subcellular location">
    <subcellularLocation>
        <location evidence="1">Membrane</location>
        <topology evidence="1">Multi-pass membrane protein</topology>
    </subcellularLocation>
</comment>
<dbReference type="Proteomes" id="UP000614350">
    <property type="component" value="Unassembled WGS sequence"/>
</dbReference>
<name>A0A834MP08_VESVU</name>
<dbReference type="Pfam" id="PF02949">
    <property type="entry name" value="7tm_6"/>
    <property type="match status" value="1"/>
</dbReference>
<evidence type="ECO:0000256" key="3">
    <source>
        <dbReference type="ARBA" id="ARBA00022692"/>
    </source>
</evidence>
<dbReference type="EMBL" id="JACSEA010000025">
    <property type="protein sequence ID" value="KAF7378679.1"/>
    <property type="molecule type" value="Genomic_DNA"/>
</dbReference>
<evidence type="ECO:0000256" key="2">
    <source>
        <dbReference type="ARBA" id="ARBA00022606"/>
    </source>
</evidence>
<keyword evidence="11" id="KW-1185">Reference proteome</keyword>
<sequence>MGYQLPYRTLEIVDLSDMKIYALICAYQIIFVPCIVLGYVGFDCMFVNLSIQVIAQFAILSYKVKAVLNSSENYNEGMKELILRHYRLIRLTEELENNFNFPIMQQLMGSSMHICISGYYVLTGTETQDLITSFVVFLVFVVYVSSVISTLFVYCFIGECFIQESTNLGNAIYNYDWYNLPETHWKFFLICMIRTKKPQFLTSGKFAVLSLSIFTDILKTSMGYLSVLRTFL</sequence>
<evidence type="ECO:0000313" key="10">
    <source>
        <dbReference type="EMBL" id="KAF7378679.1"/>
    </source>
</evidence>
<keyword evidence="4" id="KW-0552">Olfaction</keyword>
<evidence type="ECO:0000313" key="11">
    <source>
        <dbReference type="Proteomes" id="UP000614350"/>
    </source>
</evidence>
<dbReference type="InterPro" id="IPR004117">
    <property type="entry name" value="7tm6_olfct_rcpt"/>
</dbReference>
<keyword evidence="2" id="KW-0716">Sensory transduction</keyword>
<dbReference type="GO" id="GO:0005549">
    <property type="term" value="F:odorant binding"/>
    <property type="evidence" value="ECO:0007669"/>
    <property type="project" value="InterPro"/>
</dbReference>
<feature type="transmembrane region" description="Helical" evidence="9">
    <location>
        <begin position="20"/>
        <end position="39"/>
    </location>
</feature>
<evidence type="ECO:0000256" key="1">
    <source>
        <dbReference type="ARBA" id="ARBA00004141"/>
    </source>
</evidence>
<gene>
    <name evidence="10" type="ORF">HZH66_015466</name>
</gene>
<keyword evidence="7" id="KW-0675">Receptor</keyword>
<evidence type="ECO:0000256" key="7">
    <source>
        <dbReference type="ARBA" id="ARBA00023170"/>
    </source>
</evidence>
<dbReference type="PANTHER" id="PTHR21137">
    <property type="entry name" value="ODORANT RECEPTOR"/>
    <property type="match status" value="1"/>
</dbReference>
<dbReference type="GO" id="GO:0007165">
    <property type="term" value="P:signal transduction"/>
    <property type="evidence" value="ECO:0007669"/>
    <property type="project" value="UniProtKB-KW"/>
</dbReference>
<keyword evidence="5 9" id="KW-1133">Transmembrane helix</keyword>
<evidence type="ECO:0000256" key="5">
    <source>
        <dbReference type="ARBA" id="ARBA00022989"/>
    </source>
</evidence>